<feature type="repeat" description="WD" evidence="3">
    <location>
        <begin position="1521"/>
        <end position="1562"/>
    </location>
</feature>
<feature type="repeat" description="WD" evidence="3">
    <location>
        <begin position="1396"/>
        <end position="1437"/>
    </location>
</feature>
<keyword evidence="7" id="KW-1185">Reference proteome</keyword>
<dbReference type="InterPro" id="IPR020472">
    <property type="entry name" value="WD40_PAC1"/>
</dbReference>
<comment type="caution">
    <text evidence="6">The sequence shown here is derived from an EMBL/GenBank/DDBJ whole genome shotgun (WGS) entry which is preliminary data.</text>
</comment>
<evidence type="ECO:0000256" key="2">
    <source>
        <dbReference type="ARBA" id="ARBA00022737"/>
    </source>
</evidence>
<dbReference type="Pfam" id="PF00805">
    <property type="entry name" value="Pentapeptide"/>
    <property type="match status" value="1"/>
</dbReference>
<dbReference type="PRINTS" id="PR00320">
    <property type="entry name" value="GPROTEINBRPT"/>
</dbReference>
<feature type="repeat" description="WD" evidence="3">
    <location>
        <begin position="980"/>
        <end position="1021"/>
    </location>
</feature>
<dbReference type="SUPFAM" id="SSF141571">
    <property type="entry name" value="Pentapeptide repeat-like"/>
    <property type="match status" value="1"/>
</dbReference>
<evidence type="ECO:0000313" key="6">
    <source>
        <dbReference type="EMBL" id="ETO29106.1"/>
    </source>
</evidence>
<dbReference type="Gene3D" id="2.160.20.80">
    <property type="entry name" value="E3 ubiquitin-protein ligase SopA"/>
    <property type="match status" value="1"/>
</dbReference>
<dbReference type="InterPro" id="IPR027417">
    <property type="entry name" value="P-loop_NTPase"/>
</dbReference>
<dbReference type="InterPro" id="IPR001680">
    <property type="entry name" value="WD40_rpt"/>
</dbReference>
<feature type="repeat" description="WD" evidence="3">
    <location>
        <begin position="1605"/>
        <end position="1640"/>
    </location>
</feature>
<dbReference type="CDD" id="cd00200">
    <property type="entry name" value="WD40"/>
    <property type="match status" value="2"/>
</dbReference>
<dbReference type="SUPFAM" id="SSF81301">
    <property type="entry name" value="Nucleotidyltransferase"/>
    <property type="match status" value="1"/>
</dbReference>
<dbReference type="InterPro" id="IPR001646">
    <property type="entry name" value="5peptide_repeat"/>
</dbReference>
<feature type="non-terminal residue" evidence="6">
    <location>
        <position position="1"/>
    </location>
</feature>
<feature type="repeat" description="WD" evidence="3">
    <location>
        <begin position="1479"/>
        <end position="1520"/>
    </location>
</feature>
<feature type="repeat" description="WD" evidence="3">
    <location>
        <begin position="1148"/>
        <end position="1189"/>
    </location>
</feature>
<dbReference type="Gene3D" id="3.40.50.300">
    <property type="entry name" value="P-loop containing nucleotide triphosphate hydrolases"/>
    <property type="match status" value="1"/>
</dbReference>
<proteinExistence type="predicted"/>
<dbReference type="GO" id="GO:0005634">
    <property type="term" value="C:nucleus"/>
    <property type="evidence" value="ECO:0007669"/>
    <property type="project" value="TreeGrafter"/>
</dbReference>
<keyword evidence="4" id="KW-0175">Coiled coil</keyword>
<keyword evidence="1 3" id="KW-0853">WD repeat</keyword>
<dbReference type="PROSITE" id="PS50294">
    <property type="entry name" value="WD_REPEATS_REGION"/>
    <property type="match status" value="13"/>
</dbReference>
<feature type="repeat" description="WD" evidence="3">
    <location>
        <begin position="1316"/>
        <end position="1357"/>
    </location>
</feature>
<feature type="repeat" description="WD" evidence="3">
    <location>
        <begin position="1563"/>
        <end position="1604"/>
    </location>
</feature>
<dbReference type="PANTHER" id="PTHR22847">
    <property type="entry name" value="WD40 REPEAT PROTEIN"/>
    <property type="match status" value="1"/>
</dbReference>
<dbReference type="PROSITE" id="PS00678">
    <property type="entry name" value="WD_REPEATS_1"/>
    <property type="match status" value="8"/>
</dbReference>
<dbReference type="Proteomes" id="UP000023152">
    <property type="component" value="Unassembled WGS sequence"/>
</dbReference>
<organism evidence="6 7">
    <name type="scientific">Reticulomyxa filosa</name>
    <dbReference type="NCBI Taxonomy" id="46433"/>
    <lineage>
        <taxon>Eukaryota</taxon>
        <taxon>Sar</taxon>
        <taxon>Rhizaria</taxon>
        <taxon>Retaria</taxon>
        <taxon>Foraminifera</taxon>
        <taxon>Monothalamids</taxon>
        <taxon>Reticulomyxidae</taxon>
        <taxon>Reticulomyxa</taxon>
    </lineage>
</organism>
<dbReference type="PROSITE" id="PS50082">
    <property type="entry name" value="WD_REPEATS_2"/>
    <property type="match status" value="14"/>
</dbReference>
<protein>
    <submittedName>
        <fullName evidence="6">NB-ARC domain-containing protein</fullName>
    </submittedName>
</protein>
<dbReference type="SUPFAM" id="SSF52540">
    <property type="entry name" value="P-loop containing nucleoside triphosphate hydrolases"/>
    <property type="match status" value="1"/>
</dbReference>
<sequence>SDNNQGRKSMEKIEKKLDKLKKEEEKVEVGEIRPGINLQGYCTNEYCLAAKAKLPIWVNIEFGDISFVSNNTSYCCPDCRQLTVTSITKAMLFNSEHSICASGESVPVKDNCYQCFYTIKSGLVYKLKAKKIRQHATSLEDLISRSEHAMNSEEILNLVAELQKYLITVVKPPKVKDNVRLLEKIRHDYSGDFNQVFDIGRFTILCDNPTKLQTAVAVMKKAEQFNLIVSEDKDFFERQSRTHHRFHNIKLYVPKHDVYIEMQATLKIFTTLEGYTVIENPKLSHLFYELIRAWKPSDSEEKELKQASDETLTKINDIICEWIDDKGTQILAKQYRSHLDIGILKPPQLSKKTEAEINEKIPLKIAQFEKLFMSFYTNITKKKLLETKIQQVVLILHYYYTNQKSKRWKRMSPYNKRLKHISPKSNNYPHIDGDDSQKHETHDCHQRVIDFLEKEEKKSEQEHQRKVMIIQGKSGSGKSLFCRHLEETLWNDYKCDSKRPIPVYISLSKAYNKQNETNIILQALQGKHVSNEIIDAIREKVSFVFIMDGFDEIFDFYRNSDKSGQYFYDRFNLNQWNAKVIVTCRINVLNEADIQTTLTGINQNYVATSMMYLWPFTKQQMRNSDNWTLKQYEETLSNYPNLQKMMEEPFLLQLILTVLPSLVKKYGETNAISKSHVYEVFNDYWIDIHMQHVISKLAELRIQISINKIKSKFKQYCLDLGFDMFVQGSQVAIETESRSEDSHIWTKLDPVIENKNNDSIVDEKKEIKSTDKTTDASVVKIQDVWEKYFNGDSIAKYLLRRTGDNKYQFLHKSCQEYYAAHKIIFDILSWRSETFSPSDQEFQKQFESYASNFIINSKLLNEEAGIIEFISERIFDTNPIFVNLKSRLFRIIEASKTNEHTNIAAANAITILNSANVNLHYRDWSNIKIPHAILDHAFLEGTDFKNANLDNVSFFQAFLNKANFTNASMNEIYFGEYAYLNGHLGDVNGIGVSPDCSKIVSCSNDKTIRIWDLSSGRQLQALEGHKEGIHAAQFSPDGSKIVSGSSDQTIQIWNLSSNQPVQLLEGHSDNVNEVQFSPDGSKVISCSTDRTIRIWDLLSGQHIQVLEGHSSSVTGVQLSPDSSKLVSCSWDKTIRVWDFLSGKQLQLLEGHTGTVTKASFSPDCSKVVSCSWDKTIRLWDVFSGKQIQVLEGHSEWINSVQFSSDSSKIVSGSDDSTIRIWDVSSGNQLQLLEGHAGAVTGVKFFFNDSKIVSCSRDKTIRIWDASLNQKIQVVKGHSSKVNKVQFSPDSTKIVSCSDDKTIRLWDVSSGRQIQLLEGHFNRVHEVQFSSDGSRIVSYSSDQTIRIWDALSGRQLRLFDSTWGLQVSPDLSKIVPYSDNKTLQIFDISSGRQIQSLDGLFGNLNEVQFSPDYSKIAARFDNKIVRVWDVLSGKQLQSFEEDTHFIHRMRFSPDSSKIVICTRETVHMWDVLSGEHLQYLKGHSAVINEIEFLPDWSKLATCSNDKTIRLWDASSGKQLLLLEGHSKRISGIQFSPDGSKILSCSWDRTIGLWDVLSGKQLHVLKGHSSDIRKAQFSPDGSKVVSYSRDKTIRIWDVSSGQQVQLLEGHTGDINGIQFSPDGSKIVSCSQDRTIRLWGIDNKTTDVGLMKCIWQAGVHCYGLSMKDSIWENINCLTPQQKLLVEQRGGTF</sequence>
<feature type="repeat" description="WD" evidence="3">
    <location>
        <begin position="1190"/>
        <end position="1231"/>
    </location>
</feature>
<dbReference type="InterPro" id="IPR036322">
    <property type="entry name" value="WD40_repeat_dom_sf"/>
</dbReference>
<name>X6NSW7_RETFI</name>
<accession>X6NSW7</accession>
<dbReference type="EMBL" id="ASPP01006251">
    <property type="protein sequence ID" value="ETO29106.1"/>
    <property type="molecule type" value="Genomic_DNA"/>
</dbReference>
<keyword evidence="2" id="KW-0677">Repeat</keyword>
<dbReference type="InterPro" id="IPR015943">
    <property type="entry name" value="WD40/YVTN_repeat-like_dom_sf"/>
</dbReference>
<evidence type="ECO:0000256" key="4">
    <source>
        <dbReference type="SAM" id="Coils"/>
    </source>
</evidence>
<dbReference type="PANTHER" id="PTHR22847:SF637">
    <property type="entry name" value="WD REPEAT DOMAIN 5B"/>
    <property type="match status" value="1"/>
</dbReference>
<dbReference type="SMART" id="SM00320">
    <property type="entry name" value="WD40"/>
    <property type="match status" value="16"/>
</dbReference>
<dbReference type="Pfam" id="PF05729">
    <property type="entry name" value="NACHT"/>
    <property type="match status" value="1"/>
</dbReference>
<feature type="domain" description="NACHT" evidence="5">
    <location>
        <begin position="467"/>
        <end position="558"/>
    </location>
</feature>
<feature type="repeat" description="WD" evidence="3">
    <location>
        <begin position="1106"/>
        <end position="1147"/>
    </location>
</feature>
<evidence type="ECO:0000256" key="1">
    <source>
        <dbReference type="ARBA" id="ARBA00022574"/>
    </source>
</evidence>
<feature type="repeat" description="WD" evidence="3">
    <location>
        <begin position="1274"/>
        <end position="1315"/>
    </location>
</feature>
<dbReference type="SUPFAM" id="SSF50978">
    <property type="entry name" value="WD40 repeat-like"/>
    <property type="match status" value="2"/>
</dbReference>
<dbReference type="GO" id="GO:1990234">
    <property type="term" value="C:transferase complex"/>
    <property type="evidence" value="ECO:0007669"/>
    <property type="project" value="UniProtKB-ARBA"/>
</dbReference>
<dbReference type="Pfam" id="PF00400">
    <property type="entry name" value="WD40"/>
    <property type="match status" value="13"/>
</dbReference>
<dbReference type="Gene3D" id="2.130.10.10">
    <property type="entry name" value="YVTN repeat-like/Quinoprotein amine dehydrogenase"/>
    <property type="match status" value="6"/>
</dbReference>
<evidence type="ECO:0000313" key="7">
    <source>
        <dbReference type="Proteomes" id="UP000023152"/>
    </source>
</evidence>
<gene>
    <name evidence="6" type="ORF">RFI_08020</name>
</gene>
<dbReference type="InterPro" id="IPR043519">
    <property type="entry name" value="NT_sf"/>
</dbReference>
<evidence type="ECO:0000256" key="3">
    <source>
        <dbReference type="PROSITE-ProRule" id="PRU00221"/>
    </source>
</evidence>
<dbReference type="InterPro" id="IPR007111">
    <property type="entry name" value="NACHT_NTPase"/>
</dbReference>
<feature type="repeat" description="WD" evidence="3">
    <location>
        <begin position="1232"/>
        <end position="1273"/>
    </location>
</feature>
<feature type="repeat" description="WD" evidence="3">
    <location>
        <begin position="1022"/>
        <end position="1063"/>
    </location>
</feature>
<dbReference type="InterPro" id="IPR019775">
    <property type="entry name" value="WD40_repeat_CS"/>
</dbReference>
<feature type="repeat" description="WD" evidence="3">
    <location>
        <begin position="1064"/>
        <end position="1105"/>
    </location>
</feature>
<evidence type="ECO:0000259" key="5">
    <source>
        <dbReference type="Pfam" id="PF05729"/>
    </source>
</evidence>
<reference evidence="6 7" key="1">
    <citation type="journal article" date="2013" name="Curr. Biol.">
        <title>The Genome of the Foraminiferan Reticulomyxa filosa.</title>
        <authorList>
            <person name="Glockner G."/>
            <person name="Hulsmann N."/>
            <person name="Schleicher M."/>
            <person name="Noegel A.A."/>
            <person name="Eichinger L."/>
            <person name="Gallinger C."/>
            <person name="Pawlowski J."/>
            <person name="Sierra R."/>
            <person name="Euteneuer U."/>
            <person name="Pillet L."/>
            <person name="Moustafa A."/>
            <person name="Platzer M."/>
            <person name="Groth M."/>
            <person name="Szafranski K."/>
            <person name="Schliwa M."/>
        </authorList>
    </citation>
    <scope>NUCLEOTIDE SEQUENCE [LARGE SCALE GENOMIC DNA]</scope>
</reference>
<feature type="coiled-coil region" evidence="4">
    <location>
        <begin position="3"/>
        <end position="33"/>
    </location>
</feature>